<dbReference type="SUPFAM" id="SSF88946">
    <property type="entry name" value="Sigma2 domain of RNA polymerase sigma factors"/>
    <property type="match status" value="1"/>
</dbReference>
<dbReference type="SUPFAM" id="SSF88659">
    <property type="entry name" value="Sigma3 and sigma4 domains of RNA polymerase sigma factors"/>
    <property type="match status" value="1"/>
</dbReference>
<dbReference type="CDD" id="cd06171">
    <property type="entry name" value="Sigma70_r4"/>
    <property type="match status" value="1"/>
</dbReference>
<dbReference type="InterPro" id="IPR039425">
    <property type="entry name" value="RNA_pol_sigma-70-like"/>
</dbReference>
<keyword evidence="5" id="KW-0472">Membrane</keyword>
<proteinExistence type="inferred from homology"/>
<dbReference type="NCBIfam" id="TIGR02937">
    <property type="entry name" value="sigma70-ECF"/>
    <property type="match status" value="1"/>
</dbReference>
<feature type="transmembrane region" description="Helical" evidence="5">
    <location>
        <begin position="180"/>
        <end position="200"/>
    </location>
</feature>
<evidence type="ECO:0008006" key="10">
    <source>
        <dbReference type="Google" id="ProtNLM"/>
    </source>
</evidence>
<evidence type="ECO:0000313" key="9">
    <source>
        <dbReference type="Proteomes" id="UP000192277"/>
    </source>
</evidence>
<dbReference type="InterPro" id="IPR007627">
    <property type="entry name" value="RNA_pol_sigma70_r2"/>
</dbReference>
<keyword evidence="9" id="KW-1185">Reference proteome</keyword>
<evidence type="ECO:0000256" key="4">
    <source>
        <dbReference type="ARBA" id="ARBA00023163"/>
    </source>
</evidence>
<dbReference type="Pfam" id="PF04542">
    <property type="entry name" value="Sigma70_r2"/>
    <property type="match status" value="1"/>
</dbReference>
<dbReference type="InterPro" id="IPR013249">
    <property type="entry name" value="RNA_pol_sigma70_r4_t2"/>
</dbReference>
<evidence type="ECO:0000256" key="3">
    <source>
        <dbReference type="ARBA" id="ARBA00023082"/>
    </source>
</evidence>
<dbReference type="InterPro" id="IPR013324">
    <property type="entry name" value="RNA_pol_sigma_r3/r4-like"/>
</dbReference>
<sequence length="205" mass="23720">MDFTSEELWIQFLPGDHLALDAIVKRHYNLLYQYGCKFTRDAALVKDCIQDLFLYLWHKRNAINETASVEHYLMKALRRRLGKALTKSGSTEGLSFIEFKDANATPDDQLIQQEQRAALADRIRKCILQLSKRQQEIIYLRFYLNASAAEIADIMQLNRQSVYNLLNDALNKLRRHTGAYFKPTIALSIVLILVLSQLWISDLAI</sequence>
<evidence type="ECO:0000256" key="1">
    <source>
        <dbReference type="ARBA" id="ARBA00010641"/>
    </source>
</evidence>
<evidence type="ECO:0000259" key="7">
    <source>
        <dbReference type="Pfam" id="PF08281"/>
    </source>
</evidence>
<keyword evidence="5" id="KW-1133">Transmembrane helix</keyword>
<dbReference type="Proteomes" id="UP000192277">
    <property type="component" value="Unassembled WGS sequence"/>
</dbReference>
<dbReference type="PANTHER" id="PTHR43133">
    <property type="entry name" value="RNA POLYMERASE ECF-TYPE SIGMA FACTO"/>
    <property type="match status" value="1"/>
</dbReference>
<accession>A0ABX3NS35</accession>
<evidence type="ECO:0000313" key="8">
    <source>
        <dbReference type="EMBL" id="OQP44112.1"/>
    </source>
</evidence>
<dbReference type="Gene3D" id="1.10.1740.10">
    <property type="match status" value="1"/>
</dbReference>
<keyword evidence="4" id="KW-0804">Transcription</keyword>
<dbReference type="InterPro" id="IPR036388">
    <property type="entry name" value="WH-like_DNA-bd_sf"/>
</dbReference>
<dbReference type="Pfam" id="PF08281">
    <property type="entry name" value="Sigma70_r4_2"/>
    <property type="match status" value="1"/>
</dbReference>
<name>A0ABX3NS35_9BACT</name>
<keyword evidence="3" id="KW-0731">Sigma factor</keyword>
<gene>
    <name evidence="8" type="ORF">A4D02_10590</name>
</gene>
<dbReference type="EMBL" id="LWBO01000034">
    <property type="protein sequence ID" value="OQP44112.1"/>
    <property type="molecule type" value="Genomic_DNA"/>
</dbReference>
<keyword evidence="2" id="KW-0805">Transcription regulation</keyword>
<protein>
    <recommendedName>
        <fullName evidence="10">RNA polymerase, sigma-24 subunit, ECF subfamily</fullName>
    </recommendedName>
</protein>
<comment type="caution">
    <text evidence="8">The sequence shown here is derived from an EMBL/GenBank/DDBJ whole genome shotgun (WGS) entry which is preliminary data.</text>
</comment>
<dbReference type="PANTHER" id="PTHR43133:SF46">
    <property type="entry name" value="RNA POLYMERASE SIGMA-70 FACTOR ECF SUBFAMILY"/>
    <property type="match status" value="1"/>
</dbReference>
<feature type="domain" description="RNA polymerase sigma-70 region 2" evidence="6">
    <location>
        <begin position="23"/>
        <end position="88"/>
    </location>
</feature>
<dbReference type="InterPro" id="IPR014284">
    <property type="entry name" value="RNA_pol_sigma-70_dom"/>
</dbReference>
<dbReference type="Gene3D" id="1.10.10.10">
    <property type="entry name" value="Winged helix-like DNA-binding domain superfamily/Winged helix DNA-binding domain"/>
    <property type="match status" value="1"/>
</dbReference>
<organism evidence="8 9">
    <name type="scientific">Niastella koreensis</name>
    <dbReference type="NCBI Taxonomy" id="354356"/>
    <lineage>
        <taxon>Bacteria</taxon>
        <taxon>Pseudomonadati</taxon>
        <taxon>Bacteroidota</taxon>
        <taxon>Chitinophagia</taxon>
        <taxon>Chitinophagales</taxon>
        <taxon>Chitinophagaceae</taxon>
        <taxon>Niastella</taxon>
    </lineage>
</organism>
<evidence type="ECO:0000256" key="5">
    <source>
        <dbReference type="SAM" id="Phobius"/>
    </source>
</evidence>
<comment type="similarity">
    <text evidence="1">Belongs to the sigma-70 factor family. ECF subfamily.</text>
</comment>
<evidence type="ECO:0000256" key="2">
    <source>
        <dbReference type="ARBA" id="ARBA00023015"/>
    </source>
</evidence>
<evidence type="ECO:0000259" key="6">
    <source>
        <dbReference type="Pfam" id="PF04542"/>
    </source>
</evidence>
<dbReference type="InterPro" id="IPR013325">
    <property type="entry name" value="RNA_pol_sigma_r2"/>
</dbReference>
<keyword evidence="5" id="KW-0812">Transmembrane</keyword>
<reference evidence="8 9" key="1">
    <citation type="submission" date="2016-04" db="EMBL/GenBank/DDBJ databases">
        <authorList>
            <person name="Chen L."/>
            <person name="Zhuang W."/>
            <person name="Wang G."/>
        </authorList>
    </citation>
    <scope>NUCLEOTIDE SEQUENCE [LARGE SCALE GENOMIC DNA]</scope>
    <source>
        <strain evidence="9">GR20</strain>
    </source>
</reference>
<feature type="domain" description="RNA polymerase sigma factor 70 region 4 type 2" evidence="7">
    <location>
        <begin position="121"/>
        <end position="173"/>
    </location>
</feature>